<comment type="caution">
    <text evidence="2">The sequence shown here is derived from an EMBL/GenBank/DDBJ whole genome shotgun (WGS) entry which is preliminary data.</text>
</comment>
<organism evidence="2 3">
    <name type="scientific">Sporothrix epigloea</name>
    <dbReference type="NCBI Taxonomy" id="1892477"/>
    <lineage>
        <taxon>Eukaryota</taxon>
        <taxon>Fungi</taxon>
        <taxon>Dikarya</taxon>
        <taxon>Ascomycota</taxon>
        <taxon>Pezizomycotina</taxon>
        <taxon>Sordariomycetes</taxon>
        <taxon>Sordariomycetidae</taxon>
        <taxon>Ophiostomatales</taxon>
        <taxon>Ophiostomataceae</taxon>
        <taxon>Sporothrix</taxon>
    </lineage>
</organism>
<proteinExistence type="predicted"/>
<dbReference type="SUPFAM" id="SSF57903">
    <property type="entry name" value="FYVE/PHD zinc finger"/>
    <property type="match status" value="1"/>
</dbReference>
<feature type="region of interest" description="Disordered" evidence="1">
    <location>
        <begin position="479"/>
        <end position="507"/>
    </location>
</feature>
<keyword evidence="3" id="KW-1185">Reference proteome</keyword>
<evidence type="ECO:0000313" key="2">
    <source>
        <dbReference type="EMBL" id="CAK7271676.1"/>
    </source>
</evidence>
<dbReference type="EMBL" id="CAWUOM010000092">
    <property type="protein sequence ID" value="CAK7271676.1"/>
    <property type="molecule type" value="Genomic_DNA"/>
</dbReference>
<name>A0ABP0DVW8_9PEZI</name>
<evidence type="ECO:0000313" key="3">
    <source>
        <dbReference type="Proteomes" id="UP001642501"/>
    </source>
</evidence>
<feature type="compositionally biased region" description="Low complexity" evidence="1">
    <location>
        <begin position="483"/>
        <end position="499"/>
    </location>
</feature>
<reference evidence="2 3" key="1">
    <citation type="submission" date="2024-01" db="EMBL/GenBank/DDBJ databases">
        <authorList>
            <person name="Allen C."/>
            <person name="Tagirdzhanova G."/>
        </authorList>
    </citation>
    <scope>NUCLEOTIDE SEQUENCE [LARGE SCALE GENOMIC DNA]</scope>
    <source>
        <strain evidence="2 3">CBS 573.63</strain>
    </source>
</reference>
<dbReference type="Proteomes" id="UP001642501">
    <property type="component" value="Unassembled WGS sequence"/>
</dbReference>
<protein>
    <recommendedName>
        <fullName evidence="4">Sulfate transporter</fullName>
    </recommendedName>
</protein>
<evidence type="ECO:0008006" key="4">
    <source>
        <dbReference type="Google" id="ProtNLM"/>
    </source>
</evidence>
<accession>A0ABP0DVW8</accession>
<dbReference type="CDD" id="cd00065">
    <property type="entry name" value="FYVE_like_SF"/>
    <property type="match status" value="1"/>
</dbReference>
<dbReference type="InterPro" id="IPR011011">
    <property type="entry name" value="Znf_FYVE_PHD"/>
</dbReference>
<gene>
    <name evidence="2" type="ORF">SEPCBS57363_004745</name>
</gene>
<evidence type="ECO:0000256" key="1">
    <source>
        <dbReference type="SAM" id="MobiDB-lite"/>
    </source>
</evidence>
<sequence length="507" mass="55209">MVYFVDLEDEDAEPTHHLQHDKLLWNSTAAVLGRAHHLRTPPPSPPLKASQTEQQIEPEVYTIPESANAADGIGEARGSPIAQNPNWNSMTEALGCYPIISSIVSYIDQNALDNLSRTCRQIRVGLLQFRKSLLASSLRCYNEDLPVDTEETLRCRARAGNWFYTENQARINFGNKAGECARDMVSECRRCGTVVCRNCVIKPPAPIVLRDRHRRLCDGCVKAPLTSLTKTPMSPNTSLESDAMQRAICCCASEGVWLCQPCGRSIRGADYDYRAIWKWRTQYGEVLGGLGTGIGEGDRGVICGRDKDCCCAKEREQETDCDAEDAREAEDMGSPAGSFARLSGGLGSAGGIGSSSSSISAASSPSVTYAESPWSIPIAPATQAASTVGSPLYSPEVAAALFNRRTPSPALGPGYARHEIEGIGGVVKRKRVKMVRVGACVHDWEDELARGTILEREITGRVRSWCGWCCRPIPSQRDMLRRSSSSSSSSSTYSSKSSSQVNLQPQY</sequence>